<evidence type="ECO:0000256" key="1">
    <source>
        <dbReference type="SAM" id="MobiDB-lite"/>
    </source>
</evidence>
<dbReference type="PANTHER" id="PTHR31111">
    <property type="entry name" value="BNAA05G37150D PROTEIN-RELATED"/>
    <property type="match status" value="1"/>
</dbReference>
<name>A0A9W3D6X1_RAPSA</name>
<dbReference type="OrthoDB" id="687122at2759"/>
<dbReference type="PANTHER" id="PTHR31111:SF100">
    <property type="entry name" value="F-BOX DOMAIN-CONTAINING PROTEIN"/>
    <property type="match status" value="1"/>
</dbReference>
<dbReference type="InterPro" id="IPR036047">
    <property type="entry name" value="F-box-like_dom_sf"/>
</dbReference>
<sequence length="451" mass="50632">MMERKGHEKGSRSILEPIPLDLKKKKKTRSRLTHHQKDVFCGDESRDNGVGSDKSPPGKKLHVILPFDMEVETLTRLPGKSLMKFLCVSKTWSSLIRSQRFVASYYAAKPSRFVAAFTNSVFGEPKRLFILSGEETCCSSSSSLVAKLDMTIPLVTLPFNVYKYFSVHGFMACKDGTTFIICNPSTRQFITFPCKATSTRLGYDPVGDQFKALTLLTSRYDHMHNPSLMCTHEVIRLGRGGVVSRSRFTSPPYRPFTAGLSINGFIYCGASVPVPVPNQEDTPSTRVFVVCFDVRKERILSFITTPKEVLVWKGFTSLIEYKGKLAVVVPNCLGCASFDRFDLWILEDVTKHEWSRQSFELPLPLPFTLGMGKRMISQGTNKAGEIVFSPAILPGRAQPFYVFYFNPVTNNMRRVRIHGVADTEEFWSRYGLTGTCCASFSPQHADSIALL</sequence>
<reference evidence="5" key="2">
    <citation type="submission" date="2025-08" db="UniProtKB">
        <authorList>
            <consortium name="RefSeq"/>
        </authorList>
    </citation>
    <scope>IDENTIFICATION</scope>
    <source>
        <tissue evidence="5">Leaf</tissue>
    </source>
</reference>
<evidence type="ECO:0000313" key="4">
    <source>
        <dbReference type="Proteomes" id="UP000504610"/>
    </source>
</evidence>
<dbReference type="CDD" id="cd22157">
    <property type="entry name" value="F-box_AtFBW1-like"/>
    <property type="match status" value="1"/>
</dbReference>
<dbReference type="InterPro" id="IPR001810">
    <property type="entry name" value="F-box_dom"/>
</dbReference>
<feature type="compositionally biased region" description="Basic residues" evidence="1">
    <location>
        <begin position="23"/>
        <end position="34"/>
    </location>
</feature>
<dbReference type="NCBIfam" id="TIGR01640">
    <property type="entry name" value="F_box_assoc_1"/>
    <property type="match status" value="1"/>
</dbReference>
<dbReference type="Pfam" id="PF00646">
    <property type="entry name" value="F-box"/>
    <property type="match status" value="1"/>
</dbReference>
<dbReference type="Proteomes" id="UP000504610">
    <property type="component" value="Chromosome 2"/>
</dbReference>
<feature type="domain" description="F-box associated beta-propeller type 3" evidence="3">
    <location>
        <begin position="139"/>
        <end position="425"/>
    </location>
</feature>
<protein>
    <submittedName>
        <fullName evidence="5">F-box protein At1g30790-like</fullName>
    </submittedName>
</protein>
<feature type="region of interest" description="Disordered" evidence="1">
    <location>
        <begin position="1"/>
        <end position="57"/>
    </location>
</feature>
<reference evidence="4" key="1">
    <citation type="journal article" date="2019" name="Database">
        <title>The radish genome database (RadishGD): an integrated information resource for radish genomics.</title>
        <authorList>
            <person name="Yu H.J."/>
            <person name="Baek S."/>
            <person name="Lee Y.J."/>
            <person name="Cho A."/>
            <person name="Mun J.H."/>
        </authorList>
    </citation>
    <scope>NUCLEOTIDE SEQUENCE [LARGE SCALE GENOMIC DNA]</scope>
    <source>
        <strain evidence="4">cv. WK10039</strain>
    </source>
</reference>
<dbReference type="GeneID" id="130508236"/>
<evidence type="ECO:0000259" key="2">
    <source>
        <dbReference type="Pfam" id="PF00646"/>
    </source>
</evidence>
<dbReference type="Pfam" id="PF08268">
    <property type="entry name" value="FBA_3"/>
    <property type="match status" value="1"/>
</dbReference>
<dbReference type="InterPro" id="IPR013187">
    <property type="entry name" value="F-box-assoc_dom_typ3"/>
</dbReference>
<evidence type="ECO:0000313" key="5">
    <source>
        <dbReference type="RefSeq" id="XP_056859582.1"/>
    </source>
</evidence>
<proteinExistence type="predicted"/>
<dbReference type="InterPro" id="IPR017451">
    <property type="entry name" value="F-box-assoc_interact_dom"/>
</dbReference>
<evidence type="ECO:0000259" key="3">
    <source>
        <dbReference type="Pfam" id="PF08268"/>
    </source>
</evidence>
<keyword evidence="4" id="KW-1185">Reference proteome</keyword>
<accession>A0A9W3D6X1</accession>
<feature type="compositionally biased region" description="Basic and acidic residues" evidence="1">
    <location>
        <begin position="1"/>
        <end position="11"/>
    </location>
</feature>
<feature type="domain" description="F-box" evidence="2">
    <location>
        <begin position="65"/>
        <end position="101"/>
    </location>
</feature>
<dbReference type="AlphaFoldDB" id="A0A9W3D6X1"/>
<dbReference type="KEGG" id="rsz:130508236"/>
<organism evidence="4 5">
    <name type="scientific">Raphanus sativus</name>
    <name type="common">Radish</name>
    <name type="synonym">Raphanus raphanistrum var. sativus</name>
    <dbReference type="NCBI Taxonomy" id="3726"/>
    <lineage>
        <taxon>Eukaryota</taxon>
        <taxon>Viridiplantae</taxon>
        <taxon>Streptophyta</taxon>
        <taxon>Embryophyta</taxon>
        <taxon>Tracheophyta</taxon>
        <taxon>Spermatophyta</taxon>
        <taxon>Magnoliopsida</taxon>
        <taxon>eudicotyledons</taxon>
        <taxon>Gunneridae</taxon>
        <taxon>Pentapetalae</taxon>
        <taxon>rosids</taxon>
        <taxon>malvids</taxon>
        <taxon>Brassicales</taxon>
        <taxon>Brassicaceae</taxon>
        <taxon>Brassiceae</taxon>
        <taxon>Raphanus</taxon>
    </lineage>
</organism>
<gene>
    <name evidence="5" type="primary">LOC130508236</name>
</gene>
<feature type="compositionally biased region" description="Basic and acidic residues" evidence="1">
    <location>
        <begin position="35"/>
        <end position="47"/>
    </location>
</feature>
<dbReference type="RefSeq" id="XP_056859582.1">
    <property type="nucleotide sequence ID" value="XM_057003602.1"/>
</dbReference>
<dbReference type="SUPFAM" id="SSF81383">
    <property type="entry name" value="F-box domain"/>
    <property type="match status" value="1"/>
</dbReference>